<evidence type="ECO:0000313" key="2">
    <source>
        <dbReference type="EMBL" id="KAA5607992.1"/>
    </source>
</evidence>
<accession>A0A5M6IIM8</accession>
<evidence type="ECO:0000256" key="1">
    <source>
        <dbReference type="SAM" id="MobiDB-lite"/>
    </source>
</evidence>
<dbReference type="AlphaFoldDB" id="A0A5M6IIM8"/>
<evidence type="ECO:0000313" key="3">
    <source>
        <dbReference type="Proteomes" id="UP000325255"/>
    </source>
</evidence>
<feature type="region of interest" description="Disordered" evidence="1">
    <location>
        <begin position="218"/>
        <end position="237"/>
    </location>
</feature>
<keyword evidence="3" id="KW-1185">Reference proteome</keyword>
<comment type="caution">
    <text evidence="2">The sequence shown here is derived from an EMBL/GenBank/DDBJ whole genome shotgun (WGS) entry which is preliminary data.</text>
</comment>
<sequence>MSPVPPSARAPSAAGRAVAVTATASLALPPLSAALAAAMELARPRSYPGRDPDEAPVMLPPHPVPAAARAEAAAALARMQAVPRIGHAQMQRWLATLLAAGLGGAPTTEAAIADNALGMVLVCGHLPETVLGEAALRHGLREWDWWPVPARVLKVLEAVGAGWLAREQALQAVLAAPVAAEAERPAAEDGQDRPPPGAAERAAVRACVAAWCAEVAARAADPAKTTRQRQQTRQETA</sequence>
<protein>
    <submittedName>
        <fullName evidence="2">Uncharacterized protein</fullName>
    </submittedName>
</protein>
<name>A0A5M6IIM8_9PROT</name>
<organism evidence="2 3">
    <name type="scientific">Rhodovastum atsumiense</name>
    <dbReference type="NCBI Taxonomy" id="504468"/>
    <lineage>
        <taxon>Bacteria</taxon>
        <taxon>Pseudomonadati</taxon>
        <taxon>Pseudomonadota</taxon>
        <taxon>Alphaproteobacteria</taxon>
        <taxon>Acetobacterales</taxon>
        <taxon>Acetobacteraceae</taxon>
        <taxon>Rhodovastum</taxon>
    </lineage>
</organism>
<proteinExistence type="predicted"/>
<feature type="compositionally biased region" description="Low complexity" evidence="1">
    <location>
        <begin position="228"/>
        <end position="237"/>
    </location>
</feature>
<dbReference type="EMBL" id="VWPK01000117">
    <property type="protein sequence ID" value="KAA5607992.1"/>
    <property type="molecule type" value="Genomic_DNA"/>
</dbReference>
<dbReference type="Proteomes" id="UP000325255">
    <property type="component" value="Unassembled WGS sequence"/>
</dbReference>
<reference evidence="2 3" key="1">
    <citation type="submission" date="2019-09" db="EMBL/GenBank/DDBJ databases">
        <title>Genome sequence of Rhodovastum atsumiense, a diverse member of the Acetobacteraceae family of non-sulfur purple photosynthetic bacteria.</title>
        <authorList>
            <person name="Meyer T."/>
            <person name="Kyndt J."/>
        </authorList>
    </citation>
    <scope>NUCLEOTIDE SEQUENCE [LARGE SCALE GENOMIC DNA]</scope>
    <source>
        <strain evidence="2 3">DSM 21279</strain>
    </source>
</reference>
<gene>
    <name evidence="2" type="ORF">F1189_31190</name>
</gene>
<dbReference type="RefSeq" id="WP_150045764.1">
    <property type="nucleotide sequence ID" value="NZ_OW485601.1"/>
</dbReference>